<dbReference type="Proteomes" id="UP000031443">
    <property type="component" value="Unassembled WGS sequence"/>
</dbReference>
<organism evidence="1 2">
    <name type="scientific">Chelonia mydas</name>
    <name type="common">Green sea-turtle</name>
    <name type="synonym">Chelonia agassizi</name>
    <dbReference type="NCBI Taxonomy" id="8469"/>
    <lineage>
        <taxon>Eukaryota</taxon>
        <taxon>Metazoa</taxon>
        <taxon>Chordata</taxon>
        <taxon>Craniata</taxon>
        <taxon>Vertebrata</taxon>
        <taxon>Euteleostomi</taxon>
        <taxon>Archelosauria</taxon>
        <taxon>Testudinata</taxon>
        <taxon>Testudines</taxon>
        <taxon>Cryptodira</taxon>
        <taxon>Durocryptodira</taxon>
        <taxon>Americhelydia</taxon>
        <taxon>Chelonioidea</taxon>
        <taxon>Cheloniidae</taxon>
        <taxon>Chelonia</taxon>
    </lineage>
</organism>
<evidence type="ECO:0000313" key="2">
    <source>
        <dbReference type="Proteomes" id="UP000031443"/>
    </source>
</evidence>
<evidence type="ECO:0000313" key="1">
    <source>
        <dbReference type="EMBL" id="EMP33986.1"/>
    </source>
</evidence>
<keyword evidence="2" id="KW-1185">Reference proteome</keyword>
<name>M7B7Q8_CHEMY</name>
<dbReference type="EMBL" id="KB534354">
    <property type="protein sequence ID" value="EMP33986.1"/>
    <property type="molecule type" value="Genomic_DNA"/>
</dbReference>
<dbReference type="AlphaFoldDB" id="M7B7Q8"/>
<protein>
    <submittedName>
        <fullName evidence="1">Uncharacterized protein</fullName>
    </submittedName>
</protein>
<accession>M7B7Q8</accession>
<gene>
    <name evidence="1" type="ORF">UY3_08852</name>
</gene>
<sequence>MGLSGSPTPAATLAQLYRPQPGPFTQLHLLSPRSLRIVSKESVFYRFLGAISRTITKIEPDPTLTEVNENFAIDFFGQEWIHKSIKDIGPNPIALIPTALTGRFACVKSEGQVITLGWAFRKGRKWPKVALLVQKVTNFQLCVVLKTDQKVKLKGPSATFETSPSKGMWSLPSFQRDVWTVLSGLDIPTQSVFYTSLAQYAMAQDNKGLSP</sequence>
<reference evidence="2" key="1">
    <citation type="journal article" date="2013" name="Nat. Genet.">
        <title>The draft genomes of soft-shell turtle and green sea turtle yield insights into the development and evolution of the turtle-specific body plan.</title>
        <authorList>
            <person name="Wang Z."/>
            <person name="Pascual-Anaya J."/>
            <person name="Zadissa A."/>
            <person name="Li W."/>
            <person name="Niimura Y."/>
            <person name="Huang Z."/>
            <person name="Li C."/>
            <person name="White S."/>
            <person name="Xiong Z."/>
            <person name="Fang D."/>
            <person name="Wang B."/>
            <person name="Ming Y."/>
            <person name="Chen Y."/>
            <person name="Zheng Y."/>
            <person name="Kuraku S."/>
            <person name="Pignatelli M."/>
            <person name="Herrero J."/>
            <person name="Beal K."/>
            <person name="Nozawa M."/>
            <person name="Li Q."/>
            <person name="Wang J."/>
            <person name="Zhang H."/>
            <person name="Yu L."/>
            <person name="Shigenobu S."/>
            <person name="Wang J."/>
            <person name="Liu J."/>
            <person name="Flicek P."/>
            <person name="Searle S."/>
            <person name="Wang J."/>
            <person name="Kuratani S."/>
            <person name="Yin Y."/>
            <person name="Aken B."/>
            <person name="Zhang G."/>
            <person name="Irie N."/>
        </authorList>
    </citation>
    <scope>NUCLEOTIDE SEQUENCE [LARGE SCALE GENOMIC DNA]</scope>
</reference>
<proteinExistence type="predicted"/>